<dbReference type="AlphaFoldDB" id="I4BA43"/>
<proteinExistence type="predicted"/>
<accession>I4BA43</accession>
<evidence type="ECO:0000313" key="3">
    <source>
        <dbReference type="Proteomes" id="UP000006048"/>
    </source>
</evidence>
<keyword evidence="3" id="KW-1185">Reference proteome</keyword>
<evidence type="ECO:0000256" key="1">
    <source>
        <dbReference type="SAM" id="Phobius"/>
    </source>
</evidence>
<gene>
    <name evidence="2" type="ordered locus">Turpa_3513</name>
</gene>
<sequence>MTLKSSKCYLIYGTAILIMIGCGATMVRKPLKSLNPMSWAFKATPKQIYDCIEANEAEFFSGRQSTDYKTGQTTNLMTGSVSINKQKTMISENGEIERVFLESSHYDPFWPSPVYVKDGKELPYFADFLVTLQRESKATTSVSVWCMGAKVISGKEFTIGHAWRKNVYESVACSSIEEYTILRYIGKCLKQAEMPNTIFPMAEDLAK</sequence>
<keyword evidence="1" id="KW-0812">Transmembrane</keyword>
<dbReference type="KEGG" id="tpx:Turpa_3513"/>
<protein>
    <recommendedName>
        <fullName evidence="4">Lipoprotein</fullName>
    </recommendedName>
</protein>
<dbReference type="EMBL" id="CP002959">
    <property type="protein sequence ID" value="AFM14150.1"/>
    <property type="molecule type" value="Genomic_DNA"/>
</dbReference>
<evidence type="ECO:0000313" key="2">
    <source>
        <dbReference type="EMBL" id="AFM14150.1"/>
    </source>
</evidence>
<organism evidence="2 3">
    <name type="scientific">Turneriella parva (strain ATCC BAA-1111 / DSM 21527 / NCTC 11395 / H)</name>
    <name type="common">Leptospira parva</name>
    <dbReference type="NCBI Taxonomy" id="869212"/>
    <lineage>
        <taxon>Bacteria</taxon>
        <taxon>Pseudomonadati</taxon>
        <taxon>Spirochaetota</taxon>
        <taxon>Spirochaetia</taxon>
        <taxon>Leptospirales</taxon>
        <taxon>Leptospiraceae</taxon>
        <taxon>Turneriella</taxon>
    </lineage>
</organism>
<keyword evidence="1" id="KW-1133">Transmembrane helix</keyword>
<reference evidence="2 3" key="1">
    <citation type="submission" date="2012-06" db="EMBL/GenBank/DDBJ databases">
        <title>The complete chromosome of genome of Turneriella parva DSM 21527.</title>
        <authorList>
            <consortium name="US DOE Joint Genome Institute (JGI-PGF)"/>
            <person name="Lucas S."/>
            <person name="Han J."/>
            <person name="Lapidus A."/>
            <person name="Bruce D."/>
            <person name="Goodwin L."/>
            <person name="Pitluck S."/>
            <person name="Peters L."/>
            <person name="Kyrpides N."/>
            <person name="Mavromatis K."/>
            <person name="Ivanova N."/>
            <person name="Mikhailova N."/>
            <person name="Chertkov O."/>
            <person name="Detter J.C."/>
            <person name="Tapia R."/>
            <person name="Han C."/>
            <person name="Land M."/>
            <person name="Hauser L."/>
            <person name="Markowitz V."/>
            <person name="Cheng J.-F."/>
            <person name="Hugenholtz P."/>
            <person name="Woyke T."/>
            <person name="Wu D."/>
            <person name="Gronow S."/>
            <person name="Wellnitz S."/>
            <person name="Brambilla E."/>
            <person name="Klenk H.-P."/>
            <person name="Eisen J.A."/>
        </authorList>
    </citation>
    <scope>NUCLEOTIDE SEQUENCE [LARGE SCALE GENOMIC DNA]</scope>
    <source>
        <strain evidence="3">ATCC BAA-1111 / DSM 21527 / NCTC 11395 / H</strain>
    </source>
</reference>
<dbReference type="HOGENOM" id="CLU_1325892_0_0_12"/>
<feature type="transmembrane region" description="Helical" evidence="1">
    <location>
        <begin position="9"/>
        <end position="27"/>
    </location>
</feature>
<dbReference type="Proteomes" id="UP000006048">
    <property type="component" value="Chromosome"/>
</dbReference>
<name>I4BA43_TURPD</name>
<evidence type="ECO:0008006" key="4">
    <source>
        <dbReference type="Google" id="ProtNLM"/>
    </source>
</evidence>
<dbReference type="PROSITE" id="PS51257">
    <property type="entry name" value="PROKAR_LIPOPROTEIN"/>
    <property type="match status" value="1"/>
</dbReference>
<keyword evidence="1" id="KW-0472">Membrane</keyword>